<evidence type="ECO:0000313" key="1">
    <source>
        <dbReference type="EMBL" id="VDY40206.1"/>
    </source>
</evidence>
<dbReference type="AlphaFoldDB" id="A0A447JFA5"/>
<proteinExistence type="predicted"/>
<reference evidence="1 2" key="1">
    <citation type="submission" date="2018-12" db="EMBL/GenBank/DDBJ databases">
        <authorList>
            <consortium name="Pathogen Informatics"/>
        </authorList>
    </citation>
    <scope>NUCLEOTIDE SEQUENCE [LARGE SCALE GENOMIC DNA]</scope>
    <source>
        <strain evidence="1 2">NCTC7102</strain>
    </source>
</reference>
<name>A0A447JFA5_SALET</name>
<dbReference type="EMBL" id="LR133909">
    <property type="protein sequence ID" value="VDY40206.1"/>
    <property type="molecule type" value="Genomic_DNA"/>
</dbReference>
<protein>
    <submittedName>
        <fullName evidence="1">Uncharacterized protein</fullName>
    </submittedName>
</protein>
<sequence length="43" mass="4652">MGVMWGLISVAIASLAQLEFRIRHDATAIDSASTGVYFRAGRI</sequence>
<dbReference type="Proteomes" id="UP000281393">
    <property type="component" value="Chromosome"/>
</dbReference>
<accession>A0A447JFA5</accession>
<organism evidence="1 2">
    <name type="scientific">Salmonella enterica subsp. enterica serovar Daytona</name>
    <dbReference type="NCBI Taxonomy" id="1962639"/>
    <lineage>
        <taxon>Bacteria</taxon>
        <taxon>Pseudomonadati</taxon>
        <taxon>Pseudomonadota</taxon>
        <taxon>Gammaproteobacteria</taxon>
        <taxon>Enterobacterales</taxon>
        <taxon>Enterobacteriaceae</taxon>
        <taxon>Salmonella</taxon>
    </lineage>
</organism>
<gene>
    <name evidence="1" type="ORF">NCTC7102_02003</name>
</gene>
<evidence type="ECO:0000313" key="2">
    <source>
        <dbReference type="Proteomes" id="UP000281393"/>
    </source>
</evidence>